<evidence type="ECO:0000256" key="1">
    <source>
        <dbReference type="SAM" id="SignalP"/>
    </source>
</evidence>
<keyword evidence="2" id="KW-1185">Reference proteome</keyword>
<dbReference type="GeneID" id="108565166"/>
<feature type="signal peptide" evidence="1">
    <location>
        <begin position="1"/>
        <end position="18"/>
    </location>
</feature>
<sequence>MLQIYVVLLGMLFAGSWASTSTSYQYVKFVNNNSNKGKQGGNAGSNRPQQNRNARSFTLPVEFLEETREIWAENLFPYGSDNFLDVSLNGYFNGGETHHTPDFSNGLAYPDPLLLTGLDARRAVNYIYGRGELFYNDIPHARAILRVQEERKLNGLPPNRLGSLNYRSPFYRGIKKPFFF</sequence>
<dbReference type="RefSeq" id="XP_017779965.1">
    <property type="nucleotide sequence ID" value="XM_017924476.1"/>
</dbReference>
<proteinExistence type="predicted"/>
<protein>
    <submittedName>
        <fullName evidence="3">Uncharacterized protein LOC108565166 isoform X1</fullName>
    </submittedName>
</protein>
<organism evidence="2 3">
    <name type="scientific">Nicrophorus vespilloides</name>
    <name type="common">Boreal carrion beetle</name>
    <dbReference type="NCBI Taxonomy" id="110193"/>
    <lineage>
        <taxon>Eukaryota</taxon>
        <taxon>Metazoa</taxon>
        <taxon>Ecdysozoa</taxon>
        <taxon>Arthropoda</taxon>
        <taxon>Hexapoda</taxon>
        <taxon>Insecta</taxon>
        <taxon>Pterygota</taxon>
        <taxon>Neoptera</taxon>
        <taxon>Endopterygota</taxon>
        <taxon>Coleoptera</taxon>
        <taxon>Polyphaga</taxon>
        <taxon>Staphyliniformia</taxon>
        <taxon>Silphidae</taxon>
        <taxon>Nicrophorinae</taxon>
        <taxon>Nicrophorus</taxon>
    </lineage>
</organism>
<name>A0ABM1MZG5_NICVS</name>
<evidence type="ECO:0000313" key="2">
    <source>
        <dbReference type="Proteomes" id="UP000695000"/>
    </source>
</evidence>
<reference evidence="3" key="1">
    <citation type="submission" date="2025-08" db="UniProtKB">
        <authorList>
            <consortium name="RefSeq"/>
        </authorList>
    </citation>
    <scope>IDENTIFICATION</scope>
    <source>
        <tissue evidence="3">Whole Larva</tissue>
    </source>
</reference>
<feature type="chain" id="PRO_5045160017" evidence="1">
    <location>
        <begin position="19"/>
        <end position="180"/>
    </location>
</feature>
<accession>A0ABM1MZG5</accession>
<dbReference type="Proteomes" id="UP000695000">
    <property type="component" value="Unplaced"/>
</dbReference>
<gene>
    <name evidence="3" type="primary">LOC108565166</name>
</gene>
<evidence type="ECO:0000313" key="3">
    <source>
        <dbReference type="RefSeq" id="XP_017779965.1"/>
    </source>
</evidence>
<keyword evidence="1" id="KW-0732">Signal</keyword>